<gene>
    <name evidence="2" type="ORF">EJ03DRAFT_339494</name>
</gene>
<reference evidence="2" key="1">
    <citation type="journal article" date="2020" name="Stud. Mycol.">
        <title>101 Dothideomycetes genomes: a test case for predicting lifestyles and emergence of pathogens.</title>
        <authorList>
            <person name="Haridas S."/>
            <person name="Albert R."/>
            <person name="Binder M."/>
            <person name="Bloem J."/>
            <person name="Labutti K."/>
            <person name="Salamov A."/>
            <person name="Andreopoulos B."/>
            <person name="Baker S."/>
            <person name="Barry K."/>
            <person name="Bills G."/>
            <person name="Bluhm B."/>
            <person name="Cannon C."/>
            <person name="Castanera R."/>
            <person name="Culley D."/>
            <person name="Daum C."/>
            <person name="Ezra D."/>
            <person name="Gonzalez J."/>
            <person name="Henrissat B."/>
            <person name="Kuo A."/>
            <person name="Liang C."/>
            <person name="Lipzen A."/>
            <person name="Lutzoni F."/>
            <person name="Magnuson J."/>
            <person name="Mondo S."/>
            <person name="Nolan M."/>
            <person name="Ohm R."/>
            <person name="Pangilinan J."/>
            <person name="Park H.-J."/>
            <person name="Ramirez L."/>
            <person name="Alfaro M."/>
            <person name="Sun H."/>
            <person name="Tritt A."/>
            <person name="Yoshinaga Y."/>
            <person name="Zwiers L.-H."/>
            <person name="Turgeon B."/>
            <person name="Goodwin S."/>
            <person name="Spatafora J."/>
            <person name="Crous P."/>
            <person name="Grigoriev I."/>
        </authorList>
    </citation>
    <scope>NUCLEOTIDE SEQUENCE</scope>
    <source>
        <strain evidence="2">CBS 116005</strain>
    </source>
</reference>
<evidence type="ECO:0000313" key="2">
    <source>
        <dbReference type="EMBL" id="KAF2764885.1"/>
    </source>
</evidence>
<evidence type="ECO:0000256" key="1">
    <source>
        <dbReference type="SAM" id="MobiDB-lite"/>
    </source>
</evidence>
<name>A0A6G1KW86_9PEZI</name>
<feature type="region of interest" description="Disordered" evidence="1">
    <location>
        <begin position="138"/>
        <end position="167"/>
    </location>
</feature>
<protein>
    <submittedName>
        <fullName evidence="2">Uncharacterized protein</fullName>
    </submittedName>
</protein>
<evidence type="ECO:0000313" key="3">
    <source>
        <dbReference type="Proteomes" id="UP000799436"/>
    </source>
</evidence>
<feature type="region of interest" description="Disordered" evidence="1">
    <location>
        <begin position="1"/>
        <end position="23"/>
    </location>
</feature>
<sequence>MSRRPPSLPEPSHGSPTTAALPPPFIVSTASSTTTAALNEVEQRTNKQIDHEAGTIFYCRPAALIASDYVFPRSAWITIPRQSCCGDMASCLQQSEARLSSKHPSCFVSVMTTGVQKPTASCSKSHYWSMSTMGLCSDSSDSKSGGEDREECRGPSTSGHLLDVSYR</sequence>
<keyword evidence="3" id="KW-1185">Reference proteome</keyword>
<dbReference type="Proteomes" id="UP000799436">
    <property type="component" value="Unassembled WGS sequence"/>
</dbReference>
<dbReference type="AlphaFoldDB" id="A0A6G1KW86"/>
<organism evidence="2 3">
    <name type="scientific">Teratosphaeria nubilosa</name>
    <dbReference type="NCBI Taxonomy" id="161662"/>
    <lineage>
        <taxon>Eukaryota</taxon>
        <taxon>Fungi</taxon>
        <taxon>Dikarya</taxon>
        <taxon>Ascomycota</taxon>
        <taxon>Pezizomycotina</taxon>
        <taxon>Dothideomycetes</taxon>
        <taxon>Dothideomycetidae</taxon>
        <taxon>Mycosphaerellales</taxon>
        <taxon>Teratosphaeriaceae</taxon>
        <taxon>Teratosphaeria</taxon>
    </lineage>
</organism>
<proteinExistence type="predicted"/>
<feature type="compositionally biased region" description="Basic and acidic residues" evidence="1">
    <location>
        <begin position="140"/>
        <end position="153"/>
    </location>
</feature>
<accession>A0A6G1KW86</accession>
<dbReference type="EMBL" id="ML995907">
    <property type="protein sequence ID" value="KAF2764885.1"/>
    <property type="molecule type" value="Genomic_DNA"/>
</dbReference>